<feature type="domain" description="PAZ" evidence="3">
    <location>
        <begin position="527"/>
        <end position="640"/>
    </location>
</feature>
<dbReference type="Pfam" id="PF08699">
    <property type="entry name" value="ArgoL1"/>
    <property type="match status" value="1"/>
</dbReference>
<evidence type="ECO:0000313" key="5">
    <source>
        <dbReference type="EnsemblPlants" id="ORUFI02G25510.5"/>
    </source>
</evidence>
<dbReference type="Gene3D" id="2.170.260.10">
    <property type="entry name" value="paz domain"/>
    <property type="match status" value="1"/>
</dbReference>
<dbReference type="SMART" id="SM01163">
    <property type="entry name" value="DUF1785"/>
    <property type="match status" value="1"/>
</dbReference>
<dbReference type="PROSITE" id="PS50821">
    <property type="entry name" value="PAZ"/>
    <property type="match status" value="1"/>
</dbReference>
<organism evidence="5 6">
    <name type="scientific">Oryza rufipogon</name>
    <name type="common">Brownbeard rice</name>
    <name type="synonym">Asian wild rice</name>
    <dbReference type="NCBI Taxonomy" id="4529"/>
    <lineage>
        <taxon>Eukaryota</taxon>
        <taxon>Viridiplantae</taxon>
        <taxon>Streptophyta</taxon>
        <taxon>Embryophyta</taxon>
        <taxon>Tracheophyta</taxon>
        <taxon>Spermatophyta</taxon>
        <taxon>Magnoliopsida</taxon>
        <taxon>Liliopsida</taxon>
        <taxon>Poales</taxon>
        <taxon>Poaceae</taxon>
        <taxon>BOP clade</taxon>
        <taxon>Oryzoideae</taxon>
        <taxon>Oryzeae</taxon>
        <taxon>Oryzinae</taxon>
        <taxon>Oryza</taxon>
    </lineage>
</organism>
<dbReference type="InterPro" id="IPR014811">
    <property type="entry name" value="ArgoL1"/>
</dbReference>
<dbReference type="SUPFAM" id="SSF53098">
    <property type="entry name" value="Ribonuclease H-like"/>
    <property type="match status" value="1"/>
</dbReference>
<evidence type="ECO:0000259" key="4">
    <source>
        <dbReference type="PROSITE" id="PS50822"/>
    </source>
</evidence>
<dbReference type="InterPro" id="IPR016138">
    <property type="entry name" value="Ribosome_inactivat_prot_sub1"/>
</dbReference>
<reference evidence="6" key="1">
    <citation type="submission" date="2013-06" db="EMBL/GenBank/DDBJ databases">
        <authorList>
            <person name="Zhao Q."/>
        </authorList>
    </citation>
    <scope>NUCLEOTIDE SEQUENCE</scope>
    <source>
        <strain evidence="6">cv. W1943</strain>
    </source>
</reference>
<sequence>MERGPITSCSLRLRNNNILSDCSRRECGASATAIPEQQMEKANSTMYFNQAIIFSTPNGIYDMPDEPLFTLNLRLSHSNDLDRVHKSFTSKIDKARTYLTGRFRRIVKVKGSKRKEFILTPEGPDVFTIAFTDGTNTVTAIIEEKNMWLRGLQTADGHIFEFNDEHGNEGKDANLDDKTDEMNNQFNGNDKTRDEEVKDEEEAIKDQKLKVIKDPKMKAIKDRGMNKHCKQKEKSKAACGSKKKQVNRKDQLHPKKYIRGSVLLRHDSNYGSLLGPNRLPLFQMEEQQQEENSPVLLKQAPMASCYPMCSSTSRSSPPLLPKHPRSHVAVDDDEMVCGEVPAYKERVDSLAARPGYGSAGKKLSIFTNYFGVSIHPEPKLGVTKKAVLSEIVKLHGERVFRNKIPVFDARKSLYTAHALPIESETFVIKLDDDEDKTRIDLQDLQSYHTRRNASQGAIQAIDAVVRALLSSCLSAPGTIFSTKFGPIIDTQEGLEFWRGCYKGVRLSQIGPGINIDIPAAPFYKPLPVVEFVAELLNRTDVNQLFSTEEYDKVEKALQGVFVETTHRTDKTIRYKIKGLSVVPLEDLMFAEGAKENFTTTVVDYFQKRYKYKLKYIYWPCLQCGSSRDIFLPMEVCKILPGQRYCRKLTTRQAAKLLKATCERPHIRKIAIMKVRNNCNVERCVEFGIKVNGLPAIVRGRILPTPEVCKILPGQRYCRKLTTRQAAKLLKATCERPHIRKIAIMKVRNNCNVERCVEEFGIKVNGLPAIVRGRILPTPELKYHVSGNERTCVPTGGRWNMINKKLVNGGKVERWACLNFSKVPASIVKIFCSKLIKTCNFLGMHCEITTPAINCHSSGRKRQLWISKNGHWYHYGKIKRVCETKLGLVSQCCLPKNVKTDTNIKYLENIALKINVKVGGRNTVLQQAFVHNGIPFVSDIPTIIFGADVSHPPPGMYSSSIAGVVGSIDWPEVTTYRAVISAQLERQEIIGGLFHSTRDPKGCLKPDGMIRELMMNFYQRNRRKPERIIFYRDGISESQFSQVIIHEVDAIRKACLSLQEDYLPPITLVIVQKRHHTRIFPHTLCSNYTEQVAQIPSGTVIDQDTCHPSVYYAHLAAARGRSYLGKFGDGSSIGNEVSSELPEFLKILNTWIWDKEIDLLQREIEEQDELSRLRHEQEREDDLYVWRMIEERHGEPCHLEDHELEKIYGPPAYETDNDSDEGGVSFYSNGRNIFMKYGDGFSNVPLEIYGIFAFRDTRNSQLRNYVFDYSRENPCKLKPGAHCLQPLMTPPRGIYAVGIVLIEYRLIIKGQKEEEDQVLIDGYSIYAPSFYADFEKLTWHINTGHFGTIDLTIFAIPKAVLVDLEFEVCQIEDNHEHDSLAIVATYFNINTSFIIFNGKLGFINTTTIQVAIPMVLSGTVDSVHNMILRIFYVKACLLHLKNMERVQKYCPPYFSGKQ</sequence>
<dbReference type="Pfam" id="PF02171">
    <property type="entry name" value="Piwi"/>
    <property type="match status" value="1"/>
</dbReference>
<dbReference type="CDD" id="cd02846">
    <property type="entry name" value="PAZ_argonaute_like"/>
    <property type="match status" value="1"/>
</dbReference>
<accession>A0A0E0NHS5</accession>
<dbReference type="Gene3D" id="3.40.50.2300">
    <property type="match status" value="1"/>
</dbReference>
<evidence type="ECO:0000259" key="3">
    <source>
        <dbReference type="PROSITE" id="PS50821"/>
    </source>
</evidence>
<evidence type="ECO:0000256" key="2">
    <source>
        <dbReference type="SAM" id="MobiDB-lite"/>
    </source>
</evidence>
<dbReference type="GO" id="GO:0017148">
    <property type="term" value="P:negative regulation of translation"/>
    <property type="evidence" value="ECO:0007669"/>
    <property type="project" value="InterPro"/>
</dbReference>
<name>A0A0E0NHS5_ORYRU</name>
<dbReference type="InterPro" id="IPR036041">
    <property type="entry name" value="Ribosome-inact_prot_sf"/>
</dbReference>
<dbReference type="EnsemblPlants" id="ORUFI02G25510.5">
    <property type="protein sequence ID" value="ORUFI02G25510.5"/>
    <property type="gene ID" value="ORUFI02G25510"/>
</dbReference>
<evidence type="ECO:0000313" key="6">
    <source>
        <dbReference type="Proteomes" id="UP000008022"/>
    </source>
</evidence>
<dbReference type="Pfam" id="PF20241">
    <property type="entry name" value="DUF6598"/>
    <property type="match status" value="1"/>
</dbReference>
<dbReference type="InterPro" id="IPR003100">
    <property type="entry name" value="PAZ_dom"/>
</dbReference>
<reference evidence="5" key="2">
    <citation type="submission" date="2015-06" db="UniProtKB">
        <authorList>
            <consortium name="EnsemblPlants"/>
        </authorList>
    </citation>
    <scope>IDENTIFICATION</scope>
</reference>
<dbReference type="InterPro" id="IPR036397">
    <property type="entry name" value="RNaseH_sf"/>
</dbReference>
<dbReference type="SMART" id="SM00950">
    <property type="entry name" value="Piwi"/>
    <property type="match status" value="1"/>
</dbReference>
<dbReference type="InterPro" id="IPR036085">
    <property type="entry name" value="PAZ_dom_sf"/>
</dbReference>
<dbReference type="Gene3D" id="3.40.420.10">
    <property type="entry name" value="Ricin (A subunit), domain 1"/>
    <property type="match status" value="1"/>
</dbReference>
<dbReference type="Pfam" id="PF16487">
    <property type="entry name" value="ArgoMid"/>
    <property type="match status" value="1"/>
</dbReference>
<dbReference type="InterPro" id="IPR012337">
    <property type="entry name" value="RNaseH-like_sf"/>
</dbReference>
<dbReference type="GO" id="GO:0030598">
    <property type="term" value="F:rRNA N-glycosylase activity"/>
    <property type="evidence" value="ECO:0007669"/>
    <property type="project" value="InterPro"/>
</dbReference>
<dbReference type="PROSITE" id="PS50822">
    <property type="entry name" value="PIWI"/>
    <property type="match status" value="1"/>
</dbReference>
<dbReference type="SUPFAM" id="SSF56371">
    <property type="entry name" value="Ribosome inactivating proteins (RIP)"/>
    <property type="match status" value="1"/>
</dbReference>
<dbReference type="InterPro" id="IPR003165">
    <property type="entry name" value="Piwi"/>
</dbReference>
<dbReference type="Gene3D" id="3.30.420.10">
    <property type="entry name" value="Ribonuclease H-like superfamily/Ribonuclease H"/>
    <property type="match status" value="1"/>
</dbReference>
<comment type="similarity">
    <text evidence="1">Belongs to the argonaute family. Ago subfamily.</text>
</comment>
<dbReference type="Pfam" id="PF02170">
    <property type="entry name" value="PAZ"/>
    <property type="match status" value="1"/>
</dbReference>
<dbReference type="InterPro" id="IPR032473">
    <property type="entry name" value="Argonaute_Mid_dom"/>
</dbReference>
<protein>
    <submittedName>
        <fullName evidence="5">Uncharacterized protein</fullName>
    </submittedName>
</protein>
<feature type="compositionally biased region" description="Basic and acidic residues" evidence="2">
    <location>
        <begin position="165"/>
        <end position="181"/>
    </location>
</feature>
<feature type="region of interest" description="Disordered" evidence="2">
    <location>
        <begin position="165"/>
        <end position="202"/>
    </location>
</feature>
<dbReference type="SUPFAM" id="SSF101690">
    <property type="entry name" value="PAZ domain"/>
    <property type="match status" value="2"/>
</dbReference>
<feature type="domain" description="Piwi" evidence="4">
    <location>
        <begin position="874"/>
        <end position="1079"/>
    </location>
</feature>
<dbReference type="Gramene" id="ORUFI02G25510.5">
    <property type="protein sequence ID" value="ORUFI02G25510.5"/>
    <property type="gene ID" value="ORUFI02G25510"/>
</dbReference>
<dbReference type="SMART" id="SM00949">
    <property type="entry name" value="PAZ"/>
    <property type="match status" value="1"/>
</dbReference>
<dbReference type="GO" id="GO:0003723">
    <property type="term" value="F:RNA binding"/>
    <property type="evidence" value="ECO:0007669"/>
    <property type="project" value="InterPro"/>
</dbReference>
<dbReference type="PANTHER" id="PTHR22891">
    <property type="entry name" value="EUKARYOTIC TRANSLATION INITIATION FACTOR 2C"/>
    <property type="match status" value="1"/>
</dbReference>
<dbReference type="InterPro" id="IPR046533">
    <property type="entry name" value="DUF6598"/>
</dbReference>
<dbReference type="Proteomes" id="UP000008022">
    <property type="component" value="Unassembled WGS sequence"/>
</dbReference>
<proteinExistence type="inferred from homology"/>
<evidence type="ECO:0000256" key="1">
    <source>
        <dbReference type="ARBA" id="ARBA00008201"/>
    </source>
</evidence>
<keyword evidence="6" id="KW-1185">Reference proteome</keyword>